<dbReference type="GO" id="GO:0015128">
    <property type="term" value="F:gluconate transmembrane transporter activity"/>
    <property type="evidence" value="ECO:0007669"/>
    <property type="project" value="InterPro"/>
</dbReference>
<keyword evidence="1" id="KW-0472">Membrane</keyword>
<gene>
    <name evidence="2" type="primary">dsdX</name>
    <name evidence="2" type="ORF">Pla144_22940</name>
</gene>
<evidence type="ECO:0000313" key="2">
    <source>
        <dbReference type="EMBL" id="TWU27520.1"/>
    </source>
</evidence>
<dbReference type="RefSeq" id="WP_146450714.1">
    <property type="nucleotide sequence ID" value="NZ_SJPS01000003.1"/>
</dbReference>
<dbReference type="Pfam" id="PF02447">
    <property type="entry name" value="GntP_permease"/>
    <property type="match status" value="1"/>
</dbReference>
<dbReference type="PANTHER" id="PTHR30354">
    <property type="entry name" value="GNT FAMILY GLUCONATE TRANSPORTER"/>
    <property type="match status" value="1"/>
</dbReference>
<evidence type="ECO:0000313" key="3">
    <source>
        <dbReference type="Proteomes" id="UP000318437"/>
    </source>
</evidence>
<sequence>MLNLCYLLFVIALIIIATTNLKVHPFLALLIAAILIGFLGGLNSTDVLTNLSEGFGNTLMSVGIIIACGTIIGTFLEHTGGANTIASCVMKLVGEKRSPLAMSITGFIVSIPVFCDSGFVILSTVNKALSRKTGISLAVLAVALSTGLYTTHVFVPPTPGPLAAAGTLGADIGLVLIWGLVVSIPTAGAGLLWAIFYASRFSIVPKEISDIGVEKNPHEDNAIRAFMPLLVPLLLITLKSIADSPAAPFGEGNFRNAIQFLGDPVIALLTGVLLVIFSRKQNSPETALGWVSEGLMSAGSIILITGAGGAFGNILRATGIADEFAAGMADWHLGIILPFLIAAAIKSAQGSSTVAIITTAALMTPLLQPMELTAPIAKALVVLAIGAGSMTVSHFNDSYFWVVSQFSDMNSETALRCHTAATLVQGLTGIATIIILESILV</sequence>
<feature type="transmembrane region" description="Helical" evidence="1">
    <location>
        <begin position="27"/>
        <end position="43"/>
    </location>
</feature>
<dbReference type="NCBIfam" id="TIGR00791">
    <property type="entry name" value="gntP"/>
    <property type="match status" value="1"/>
</dbReference>
<keyword evidence="1" id="KW-0812">Transmembrane</keyword>
<reference evidence="2 3" key="1">
    <citation type="submission" date="2019-02" db="EMBL/GenBank/DDBJ databases">
        <title>Deep-cultivation of Planctomycetes and their phenomic and genomic characterization uncovers novel biology.</title>
        <authorList>
            <person name="Wiegand S."/>
            <person name="Jogler M."/>
            <person name="Boedeker C."/>
            <person name="Pinto D."/>
            <person name="Vollmers J."/>
            <person name="Rivas-Marin E."/>
            <person name="Kohn T."/>
            <person name="Peeters S.H."/>
            <person name="Heuer A."/>
            <person name="Rast P."/>
            <person name="Oberbeckmann S."/>
            <person name="Bunk B."/>
            <person name="Jeske O."/>
            <person name="Meyerdierks A."/>
            <person name="Storesund J.E."/>
            <person name="Kallscheuer N."/>
            <person name="Luecker S."/>
            <person name="Lage O.M."/>
            <person name="Pohl T."/>
            <person name="Merkel B.J."/>
            <person name="Hornburger P."/>
            <person name="Mueller R.-W."/>
            <person name="Bruemmer F."/>
            <person name="Labrenz M."/>
            <person name="Spormann A.M."/>
            <person name="Op Den Camp H."/>
            <person name="Overmann J."/>
            <person name="Amann R."/>
            <person name="Jetten M.S.M."/>
            <person name="Mascher T."/>
            <person name="Medema M.H."/>
            <person name="Devos D.P."/>
            <person name="Kaster A.-K."/>
            <person name="Ovreas L."/>
            <person name="Rohde M."/>
            <person name="Galperin M.Y."/>
            <person name="Jogler C."/>
        </authorList>
    </citation>
    <scope>NUCLEOTIDE SEQUENCE [LARGE SCALE GENOMIC DNA]</scope>
    <source>
        <strain evidence="2 3">Pla144</strain>
    </source>
</reference>
<comment type="caution">
    <text evidence="2">The sequence shown here is derived from an EMBL/GenBank/DDBJ whole genome shotgun (WGS) entry which is preliminary data.</text>
</comment>
<keyword evidence="3" id="KW-1185">Reference proteome</keyword>
<keyword evidence="1" id="KW-1133">Transmembrane helix</keyword>
<proteinExistence type="predicted"/>
<name>A0A5C6CSJ2_9BACT</name>
<feature type="transmembrane region" description="Helical" evidence="1">
    <location>
        <begin position="100"/>
        <end position="122"/>
    </location>
</feature>
<dbReference type="InterPro" id="IPR003474">
    <property type="entry name" value="Glcn_transporter"/>
</dbReference>
<dbReference type="OrthoDB" id="9787129at2"/>
<feature type="transmembrane region" description="Helical" evidence="1">
    <location>
        <begin position="55"/>
        <end position="76"/>
    </location>
</feature>
<feature type="transmembrane region" description="Helical" evidence="1">
    <location>
        <begin position="335"/>
        <end position="363"/>
    </location>
</feature>
<dbReference type="PANTHER" id="PTHR30354:SF11">
    <property type="entry name" value="PERMEASE"/>
    <property type="match status" value="1"/>
</dbReference>
<dbReference type="GO" id="GO:0005886">
    <property type="term" value="C:plasma membrane"/>
    <property type="evidence" value="ECO:0007669"/>
    <property type="project" value="TreeGrafter"/>
</dbReference>
<feature type="transmembrane region" description="Helical" evidence="1">
    <location>
        <begin position="413"/>
        <end position="436"/>
    </location>
</feature>
<dbReference type="AlphaFoldDB" id="A0A5C6CSJ2"/>
<feature type="transmembrane region" description="Helical" evidence="1">
    <location>
        <begin position="225"/>
        <end position="242"/>
    </location>
</feature>
<dbReference type="EMBL" id="SJPS01000003">
    <property type="protein sequence ID" value="TWU27520.1"/>
    <property type="molecule type" value="Genomic_DNA"/>
</dbReference>
<feature type="transmembrane region" description="Helical" evidence="1">
    <location>
        <begin position="290"/>
        <end position="315"/>
    </location>
</feature>
<protein>
    <submittedName>
        <fullName evidence="2">DsdX permease</fullName>
    </submittedName>
</protein>
<feature type="transmembrane region" description="Helical" evidence="1">
    <location>
        <begin position="175"/>
        <end position="198"/>
    </location>
</feature>
<feature type="transmembrane region" description="Helical" evidence="1">
    <location>
        <begin position="134"/>
        <end position="155"/>
    </location>
</feature>
<accession>A0A5C6CSJ2</accession>
<feature type="transmembrane region" description="Helical" evidence="1">
    <location>
        <begin position="375"/>
        <end position="393"/>
    </location>
</feature>
<evidence type="ECO:0000256" key="1">
    <source>
        <dbReference type="SAM" id="Phobius"/>
    </source>
</evidence>
<feature type="transmembrane region" description="Helical" evidence="1">
    <location>
        <begin position="257"/>
        <end position="278"/>
    </location>
</feature>
<organism evidence="2 3">
    <name type="scientific">Bythopirellula polymerisocia</name>
    <dbReference type="NCBI Taxonomy" id="2528003"/>
    <lineage>
        <taxon>Bacteria</taxon>
        <taxon>Pseudomonadati</taxon>
        <taxon>Planctomycetota</taxon>
        <taxon>Planctomycetia</taxon>
        <taxon>Pirellulales</taxon>
        <taxon>Lacipirellulaceae</taxon>
        <taxon>Bythopirellula</taxon>
    </lineage>
</organism>
<dbReference type="Proteomes" id="UP000318437">
    <property type="component" value="Unassembled WGS sequence"/>
</dbReference>
<dbReference type="PIRSF" id="PIRSF002746">
    <property type="entry name" value="Gluconate_transporter"/>
    <property type="match status" value="1"/>
</dbReference>